<keyword evidence="4" id="KW-1185">Reference proteome</keyword>
<dbReference type="CDD" id="cd00157">
    <property type="entry name" value="Rho"/>
    <property type="match status" value="1"/>
</dbReference>
<dbReference type="SUPFAM" id="SSF52540">
    <property type="entry name" value="P-loop containing nucleoside triphosphate hydrolases"/>
    <property type="match status" value="1"/>
</dbReference>
<evidence type="ECO:0000313" key="4">
    <source>
        <dbReference type="Proteomes" id="UP001470230"/>
    </source>
</evidence>
<name>A0ABR2JXV7_9EUKA</name>
<keyword evidence="2" id="KW-0342">GTP-binding</keyword>
<evidence type="ECO:0000256" key="2">
    <source>
        <dbReference type="ARBA" id="ARBA00023134"/>
    </source>
</evidence>
<dbReference type="PANTHER" id="PTHR24072">
    <property type="entry name" value="RHO FAMILY GTPASE"/>
    <property type="match status" value="1"/>
</dbReference>
<organism evidence="3 4">
    <name type="scientific">Tritrichomonas musculus</name>
    <dbReference type="NCBI Taxonomy" id="1915356"/>
    <lineage>
        <taxon>Eukaryota</taxon>
        <taxon>Metamonada</taxon>
        <taxon>Parabasalia</taxon>
        <taxon>Tritrichomonadida</taxon>
        <taxon>Tritrichomonadidae</taxon>
        <taxon>Tritrichomonas</taxon>
    </lineage>
</organism>
<reference evidence="3 4" key="1">
    <citation type="submission" date="2024-04" db="EMBL/GenBank/DDBJ databases">
        <title>Tritrichomonas musculus Genome.</title>
        <authorList>
            <person name="Alves-Ferreira E."/>
            <person name="Grigg M."/>
            <person name="Lorenzi H."/>
            <person name="Galac M."/>
        </authorList>
    </citation>
    <scope>NUCLEOTIDE SEQUENCE [LARGE SCALE GENOMIC DNA]</scope>
    <source>
        <strain evidence="3 4">EAF2021</strain>
    </source>
</reference>
<comment type="caution">
    <text evidence="3">The sequence shown here is derived from an EMBL/GenBank/DDBJ whole genome shotgun (WGS) entry which is preliminary data.</text>
</comment>
<dbReference type="InterPro" id="IPR001806">
    <property type="entry name" value="Small_GTPase"/>
</dbReference>
<dbReference type="Gene3D" id="3.40.50.300">
    <property type="entry name" value="P-loop containing nucleotide triphosphate hydrolases"/>
    <property type="match status" value="1"/>
</dbReference>
<dbReference type="SMART" id="SM00175">
    <property type="entry name" value="RAB"/>
    <property type="match status" value="1"/>
</dbReference>
<dbReference type="NCBIfam" id="TIGR00231">
    <property type="entry name" value="small_GTP"/>
    <property type="match status" value="1"/>
</dbReference>
<dbReference type="Pfam" id="PF00071">
    <property type="entry name" value="Ras"/>
    <property type="match status" value="1"/>
</dbReference>
<dbReference type="InterPro" id="IPR005225">
    <property type="entry name" value="Small_GTP-bd"/>
</dbReference>
<protein>
    <submittedName>
        <fullName evidence="3">Uncharacterized protein</fullName>
    </submittedName>
</protein>
<gene>
    <name evidence="3" type="ORF">M9Y10_042804</name>
</gene>
<keyword evidence="1" id="KW-0547">Nucleotide-binding</keyword>
<proteinExistence type="predicted"/>
<dbReference type="PROSITE" id="PS51420">
    <property type="entry name" value="RHO"/>
    <property type="match status" value="1"/>
</dbReference>
<dbReference type="PRINTS" id="PR00449">
    <property type="entry name" value="RASTRNSFRMNG"/>
</dbReference>
<dbReference type="PROSITE" id="PS51419">
    <property type="entry name" value="RAB"/>
    <property type="match status" value="1"/>
</dbReference>
<dbReference type="EMBL" id="JAPFFF010000008">
    <property type="protein sequence ID" value="KAK8883706.1"/>
    <property type="molecule type" value="Genomic_DNA"/>
</dbReference>
<accession>A0ABR2JXV7</accession>
<dbReference type="InterPro" id="IPR027417">
    <property type="entry name" value="P-loop_NTPase"/>
</dbReference>
<evidence type="ECO:0000313" key="3">
    <source>
        <dbReference type="EMBL" id="KAK8883706.1"/>
    </source>
</evidence>
<dbReference type="SMART" id="SM00173">
    <property type="entry name" value="RAS"/>
    <property type="match status" value="1"/>
</dbReference>
<evidence type="ECO:0000256" key="1">
    <source>
        <dbReference type="ARBA" id="ARBA00022741"/>
    </source>
</evidence>
<dbReference type="SMART" id="SM00174">
    <property type="entry name" value="RHO"/>
    <property type="match status" value="1"/>
</dbReference>
<dbReference type="InterPro" id="IPR003578">
    <property type="entry name" value="Small_GTPase_Rho"/>
</dbReference>
<dbReference type="Proteomes" id="UP001470230">
    <property type="component" value="Unassembled WGS sequence"/>
</dbReference>
<sequence length="197" mass="22574">MKSLKCVVEGDDQVGKTSLIIAYKTNVFPCEYAPSLFVGHLVNVRVENQSIKLHLWDSENYLNRLSFIYESTDCFILCFSLVLLKSLENIENIYVPEIKKYCPDTPYILVGTQSDLRDIYEQYKDEFKSKGWQPIPSSKGEEMKNKIGAQYYVECSSFNQHHLDDVFELATKVALHSPNQTKVSCSEDAQNSCCIIM</sequence>